<feature type="chain" id="PRO_5047439849" description="Lipoprotein" evidence="1">
    <location>
        <begin position="25"/>
        <end position="172"/>
    </location>
</feature>
<feature type="signal peptide" evidence="1">
    <location>
        <begin position="1"/>
        <end position="24"/>
    </location>
</feature>
<sequence length="172" mass="18932">MSHALHLLMAGSLLLAAGCQQPMAATTPLLIQSNSSSWQCPANQRCDGTPDYRALLVNVGKQEVYLSFGPELKAPYTPAQLAQHFRFGDIYHPTAQGMIAIHLENSERGEGRIEFLTAADGRLKAQVTAQRYRLQNQGKPGPDCRTDDIKGYCLEEKRIEAPLTLQLDLALP</sequence>
<reference evidence="3" key="1">
    <citation type="journal article" date="2019" name="Int. J. Syst. Evol. Microbiol.">
        <title>The Global Catalogue of Microorganisms (GCM) 10K type strain sequencing project: providing services to taxonomists for standard genome sequencing and annotation.</title>
        <authorList>
            <consortium name="The Broad Institute Genomics Platform"/>
            <consortium name="The Broad Institute Genome Sequencing Center for Infectious Disease"/>
            <person name="Wu L."/>
            <person name="Ma J."/>
        </authorList>
    </citation>
    <scope>NUCLEOTIDE SEQUENCE [LARGE SCALE GENOMIC DNA]</scope>
    <source>
        <strain evidence="3">NBRC 110044</strain>
    </source>
</reference>
<organism evidence="2 3">
    <name type="scientific">Chitinimonas prasina</name>
    <dbReference type="NCBI Taxonomy" id="1434937"/>
    <lineage>
        <taxon>Bacteria</taxon>
        <taxon>Pseudomonadati</taxon>
        <taxon>Pseudomonadota</taxon>
        <taxon>Betaproteobacteria</taxon>
        <taxon>Neisseriales</taxon>
        <taxon>Chitinibacteraceae</taxon>
        <taxon>Chitinimonas</taxon>
    </lineage>
</organism>
<evidence type="ECO:0000313" key="3">
    <source>
        <dbReference type="Proteomes" id="UP001156706"/>
    </source>
</evidence>
<keyword evidence="1" id="KW-0732">Signal</keyword>
<evidence type="ECO:0008006" key="4">
    <source>
        <dbReference type="Google" id="ProtNLM"/>
    </source>
</evidence>
<keyword evidence="3" id="KW-1185">Reference proteome</keyword>
<dbReference type="Proteomes" id="UP001156706">
    <property type="component" value="Unassembled WGS sequence"/>
</dbReference>
<accession>A0ABQ5YBT0</accession>
<evidence type="ECO:0000313" key="2">
    <source>
        <dbReference type="EMBL" id="GLR12249.1"/>
    </source>
</evidence>
<gene>
    <name evidence="2" type="ORF">GCM10007907_10390</name>
</gene>
<proteinExistence type="predicted"/>
<protein>
    <recommendedName>
        <fullName evidence="4">Lipoprotein</fullName>
    </recommendedName>
</protein>
<evidence type="ECO:0000256" key="1">
    <source>
        <dbReference type="SAM" id="SignalP"/>
    </source>
</evidence>
<name>A0ABQ5YBT0_9NEIS</name>
<dbReference type="RefSeq" id="WP_284195380.1">
    <property type="nucleotide sequence ID" value="NZ_BSOG01000001.1"/>
</dbReference>
<comment type="caution">
    <text evidence="2">The sequence shown here is derived from an EMBL/GenBank/DDBJ whole genome shotgun (WGS) entry which is preliminary data.</text>
</comment>
<dbReference type="EMBL" id="BSOG01000001">
    <property type="protein sequence ID" value="GLR12249.1"/>
    <property type="molecule type" value="Genomic_DNA"/>
</dbReference>